<dbReference type="Pfam" id="PF16656">
    <property type="entry name" value="Pur_ac_phosph_N"/>
    <property type="match status" value="1"/>
</dbReference>
<dbReference type="SUPFAM" id="SSF49363">
    <property type="entry name" value="Purple acid phosphatase, N-terminal domain"/>
    <property type="match status" value="1"/>
</dbReference>
<keyword evidence="1" id="KW-0732">Signal</keyword>
<dbReference type="GO" id="GO:0046872">
    <property type="term" value="F:metal ion binding"/>
    <property type="evidence" value="ECO:0007669"/>
    <property type="project" value="InterPro"/>
</dbReference>
<dbReference type="OrthoDB" id="7051823at2"/>
<protein>
    <submittedName>
        <fullName evidence="4">Metallophosphoesterase</fullName>
    </submittedName>
</protein>
<dbReference type="RefSeq" id="WP_068686419.1">
    <property type="nucleotide sequence ID" value="NZ_LYPA01000073.1"/>
</dbReference>
<evidence type="ECO:0000313" key="5">
    <source>
        <dbReference type="Proteomes" id="UP000092024"/>
    </source>
</evidence>
<evidence type="ECO:0000256" key="1">
    <source>
        <dbReference type="ARBA" id="ARBA00022729"/>
    </source>
</evidence>
<reference evidence="4 5" key="1">
    <citation type="submission" date="2016-05" db="EMBL/GenBank/DDBJ databases">
        <title>Paenibacillus oryzae. sp. nov., isolated from the rice root.</title>
        <authorList>
            <person name="Zhang J."/>
            <person name="Zhang X."/>
        </authorList>
    </citation>
    <scope>NUCLEOTIDE SEQUENCE [LARGE SCALE GENOMIC DNA]</scope>
    <source>
        <strain evidence="4 5">1DrF-4</strain>
    </source>
</reference>
<dbReference type="PANTHER" id="PTHR22953:SF153">
    <property type="entry name" value="PURPLE ACID PHOSPHATASE"/>
    <property type="match status" value="1"/>
</dbReference>
<dbReference type="InterPro" id="IPR039331">
    <property type="entry name" value="PAPs-like"/>
</dbReference>
<dbReference type="EMBL" id="LYPA01000073">
    <property type="protein sequence ID" value="OBR63444.1"/>
    <property type="molecule type" value="Genomic_DNA"/>
</dbReference>
<dbReference type="STRING" id="1844972.A7K91_23045"/>
<dbReference type="InterPro" id="IPR008963">
    <property type="entry name" value="Purple_acid_Pase-like_N"/>
</dbReference>
<dbReference type="PANTHER" id="PTHR22953">
    <property type="entry name" value="ACID PHOSPHATASE RELATED"/>
    <property type="match status" value="1"/>
</dbReference>
<keyword evidence="5" id="KW-1185">Reference proteome</keyword>
<dbReference type="InterPro" id="IPR004843">
    <property type="entry name" value="Calcineurin-like_PHP"/>
</dbReference>
<dbReference type="Pfam" id="PF00149">
    <property type="entry name" value="Metallophos"/>
    <property type="match status" value="1"/>
</dbReference>
<feature type="domain" description="Purple acid phosphatase N-terminal" evidence="3">
    <location>
        <begin position="10"/>
        <end position="104"/>
    </location>
</feature>
<feature type="domain" description="Calcineurin-like phosphoesterase" evidence="2">
    <location>
        <begin position="143"/>
        <end position="308"/>
    </location>
</feature>
<evidence type="ECO:0000259" key="2">
    <source>
        <dbReference type="Pfam" id="PF00149"/>
    </source>
</evidence>
<dbReference type="Gene3D" id="2.60.40.380">
    <property type="entry name" value="Purple acid phosphatase-like, N-terminal"/>
    <property type="match status" value="1"/>
</dbReference>
<accession>A0A1A5YCX7</accession>
<gene>
    <name evidence="4" type="ORF">A7K91_23045</name>
</gene>
<dbReference type="GO" id="GO:0003993">
    <property type="term" value="F:acid phosphatase activity"/>
    <property type="evidence" value="ECO:0007669"/>
    <property type="project" value="InterPro"/>
</dbReference>
<dbReference type="InterPro" id="IPR015914">
    <property type="entry name" value="PAPs_N"/>
</dbReference>
<organism evidence="4 5">
    <name type="scientific">Paenibacillus oryzae</name>
    <dbReference type="NCBI Taxonomy" id="1844972"/>
    <lineage>
        <taxon>Bacteria</taxon>
        <taxon>Bacillati</taxon>
        <taxon>Bacillota</taxon>
        <taxon>Bacilli</taxon>
        <taxon>Bacillales</taxon>
        <taxon>Paenibacillaceae</taxon>
        <taxon>Paenibacillus</taxon>
    </lineage>
</organism>
<comment type="caution">
    <text evidence="4">The sequence shown here is derived from an EMBL/GenBank/DDBJ whole genome shotgun (WGS) entry which is preliminary data.</text>
</comment>
<dbReference type="SUPFAM" id="SSF56300">
    <property type="entry name" value="Metallo-dependent phosphatases"/>
    <property type="match status" value="1"/>
</dbReference>
<sequence length="396" mass="44850">MLELIKGPYLQNPGETSMTVRWETSGRAAGKGVLYAASRTHNGPLEAGQEPMQEVISESVPLLEKEDGIVSSFIHSVTFNELEPGTAYFYRVCSEGEGGTAESQLYPLKTSTGKGTPFSFAVTSETGGFSWMDKTGGEINRSIFAQMKRFRPDLALFIGDIVDDGNRYEDWDTYYFAPGKELLSTTPFYSCLGNHEDNAAWFYRFFAYPQPRNYYSFDYGDVHFTCLDSTDFVQWGDYPNSSAPIGPGHPQYDFLEQDLSSSGARWKIVFFHYPPYVSGSYQVEAMRELCPVLEKYGVDVVLNSHTIVYERSFPLKANKVDFDEGIVYIVSGGAGAMPEWLLPKREWHTAQSLAVPHFIQAVVTRERLEFKVMDEEGRLFDLYQIRKDADGRKQHF</sequence>
<evidence type="ECO:0000313" key="4">
    <source>
        <dbReference type="EMBL" id="OBR63444.1"/>
    </source>
</evidence>
<proteinExistence type="predicted"/>
<dbReference type="InterPro" id="IPR029052">
    <property type="entry name" value="Metallo-depent_PP-like"/>
</dbReference>
<dbReference type="Gene3D" id="3.60.21.10">
    <property type="match status" value="1"/>
</dbReference>
<dbReference type="Proteomes" id="UP000092024">
    <property type="component" value="Unassembled WGS sequence"/>
</dbReference>
<dbReference type="AlphaFoldDB" id="A0A1A5YCX7"/>
<evidence type="ECO:0000259" key="3">
    <source>
        <dbReference type="Pfam" id="PF16656"/>
    </source>
</evidence>
<name>A0A1A5YCX7_9BACL</name>